<gene>
    <name evidence="2" type="ORF">EAX61_01440</name>
</gene>
<reference evidence="2 3" key="1">
    <citation type="submission" date="2018-10" db="EMBL/GenBank/DDBJ databases">
        <title>Dokdonia luteus sp. nov., isolated from sea water.</title>
        <authorList>
            <person name="Zhou L.Y."/>
            <person name="Du Z.J."/>
        </authorList>
    </citation>
    <scope>NUCLEOTIDE SEQUENCE [LARGE SCALE GENOMIC DNA]</scope>
    <source>
        <strain evidence="2 3">SH27</strain>
    </source>
</reference>
<proteinExistence type="predicted"/>
<dbReference type="Proteomes" id="UP000281985">
    <property type="component" value="Unassembled WGS sequence"/>
</dbReference>
<protein>
    <recommendedName>
        <fullName evidence="4">Alpha/beta hydrolase</fullName>
    </recommendedName>
</protein>
<evidence type="ECO:0000256" key="1">
    <source>
        <dbReference type="SAM" id="SignalP"/>
    </source>
</evidence>
<feature type="signal peptide" evidence="1">
    <location>
        <begin position="1"/>
        <end position="16"/>
    </location>
</feature>
<evidence type="ECO:0000313" key="3">
    <source>
        <dbReference type="Proteomes" id="UP000281985"/>
    </source>
</evidence>
<dbReference type="OrthoDB" id="1123157at2"/>
<dbReference type="AlphaFoldDB" id="A0A3M0GHC5"/>
<evidence type="ECO:0008006" key="4">
    <source>
        <dbReference type="Google" id="ProtNLM"/>
    </source>
</evidence>
<accession>A0A3M0GHC5</accession>
<name>A0A3M0GHC5_9FLAO</name>
<dbReference type="SUPFAM" id="SSF53474">
    <property type="entry name" value="alpha/beta-Hydrolases"/>
    <property type="match status" value="1"/>
</dbReference>
<keyword evidence="1" id="KW-0732">Signal</keyword>
<dbReference type="RefSeq" id="WP_121915865.1">
    <property type="nucleotide sequence ID" value="NZ_REFV01000001.1"/>
</dbReference>
<feature type="chain" id="PRO_5018060393" description="Alpha/beta hydrolase" evidence="1">
    <location>
        <begin position="17"/>
        <end position="459"/>
    </location>
</feature>
<dbReference type="EMBL" id="REFV01000001">
    <property type="protein sequence ID" value="RMB64070.1"/>
    <property type="molecule type" value="Genomic_DNA"/>
</dbReference>
<comment type="caution">
    <text evidence="2">The sequence shown here is derived from an EMBL/GenBank/DDBJ whole genome shotgun (WGS) entry which is preliminary data.</text>
</comment>
<sequence length="459" mass="51661">MRYSLFFFLISIVATAQNTLNRGVVIPSVQMEKGSGMTHAVYLPRDYDEQKSYQTVFFFEESGKGAAAVQQFTIAAELTNSIIIAPNAPVNDSLQVALSESSEFINDLYPNYAIDTSRIILAGNGKGALVACSSAILNKTIAGVIAVDDAYIDINLLRSLPKLKFVILAGDESRNYYKMDRLESLIGKRDFIADFLWYEGDAAIPDAGYLSAAVTALMLTREKDFPQAKAFYENDLAFGDLLVKRQKHLAAFDFVGSLKAKYKFHIDDLSAQKELLKEIRRNRSFRAKRNQRNAVQEEEYFLAQDFEYYLNEDTTNAFFDNLGWWSYQMDELDAKIDSTATNGQERKAAVRLKNYIQELTESNAQIIEQNVAAPLAQKLYVNVLRTLVTPKNPEGFLKAISYSAQEGDEGAALFYLEELLKMGYKDYESLYALEGTTAIKIGAPYNEIIKAYLGDSKYY</sequence>
<dbReference type="InterPro" id="IPR029058">
    <property type="entry name" value="AB_hydrolase_fold"/>
</dbReference>
<organism evidence="2 3">
    <name type="scientific">Dokdonia sinensis</name>
    <dbReference type="NCBI Taxonomy" id="2479847"/>
    <lineage>
        <taxon>Bacteria</taxon>
        <taxon>Pseudomonadati</taxon>
        <taxon>Bacteroidota</taxon>
        <taxon>Flavobacteriia</taxon>
        <taxon>Flavobacteriales</taxon>
        <taxon>Flavobacteriaceae</taxon>
        <taxon>Dokdonia</taxon>
    </lineage>
</organism>
<keyword evidence="3" id="KW-1185">Reference proteome</keyword>
<evidence type="ECO:0000313" key="2">
    <source>
        <dbReference type="EMBL" id="RMB64070.1"/>
    </source>
</evidence>
<dbReference type="Gene3D" id="3.40.50.1820">
    <property type="entry name" value="alpha/beta hydrolase"/>
    <property type="match status" value="1"/>
</dbReference>